<dbReference type="GO" id="GO:0016877">
    <property type="term" value="F:ligase activity, forming carbon-sulfur bonds"/>
    <property type="evidence" value="ECO:0007669"/>
    <property type="project" value="UniProtKB-ARBA"/>
</dbReference>
<dbReference type="PANTHER" id="PTHR43767">
    <property type="entry name" value="LONG-CHAIN-FATTY-ACID--COA LIGASE"/>
    <property type="match status" value="1"/>
</dbReference>
<dbReference type="Proteomes" id="UP000198634">
    <property type="component" value="Unassembled WGS sequence"/>
</dbReference>
<dbReference type="InterPro" id="IPR025110">
    <property type="entry name" value="AMP-bd_C"/>
</dbReference>
<dbReference type="InterPro" id="IPR050237">
    <property type="entry name" value="ATP-dep_AMP-bd_enzyme"/>
</dbReference>
<gene>
    <name evidence="3" type="ORF">SAMN04488092_10318</name>
</gene>
<dbReference type="InterPro" id="IPR042099">
    <property type="entry name" value="ANL_N_sf"/>
</dbReference>
<organism evidence="3 4">
    <name type="scientific">Thalassovita taeanensis</name>
    <dbReference type="NCBI Taxonomy" id="657014"/>
    <lineage>
        <taxon>Bacteria</taxon>
        <taxon>Pseudomonadati</taxon>
        <taxon>Pseudomonadota</taxon>
        <taxon>Alphaproteobacteria</taxon>
        <taxon>Rhodobacterales</taxon>
        <taxon>Roseobacteraceae</taxon>
        <taxon>Thalassovita</taxon>
    </lineage>
</organism>
<name>A0A1H9BVV5_9RHOB</name>
<dbReference type="STRING" id="657014.SAMN04488092_10318"/>
<keyword evidence="4" id="KW-1185">Reference proteome</keyword>
<dbReference type="InterPro" id="IPR000873">
    <property type="entry name" value="AMP-dep_synth/lig_dom"/>
</dbReference>
<dbReference type="SUPFAM" id="SSF56801">
    <property type="entry name" value="Acetyl-CoA synthetase-like"/>
    <property type="match status" value="1"/>
</dbReference>
<dbReference type="Gene3D" id="3.40.50.12780">
    <property type="entry name" value="N-terminal domain of ligase-like"/>
    <property type="match status" value="1"/>
</dbReference>
<reference evidence="3 4" key="1">
    <citation type="submission" date="2016-10" db="EMBL/GenBank/DDBJ databases">
        <authorList>
            <person name="de Groot N.N."/>
        </authorList>
    </citation>
    <scope>NUCLEOTIDE SEQUENCE [LARGE SCALE GENOMIC DNA]</scope>
    <source>
        <strain evidence="3 4">DSM 22007</strain>
    </source>
</reference>
<proteinExistence type="predicted"/>
<dbReference type="Pfam" id="PF13193">
    <property type="entry name" value="AMP-binding_C"/>
    <property type="match status" value="1"/>
</dbReference>
<protein>
    <submittedName>
        <fullName evidence="3">Acyl-CoA synthetase (AMP-forming)/AMP-acid ligase II</fullName>
    </submittedName>
</protein>
<dbReference type="Pfam" id="PF00501">
    <property type="entry name" value="AMP-binding"/>
    <property type="match status" value="1"/>
</dbReference>
<evidence type="ECO:0000259" key="1">
    <source>
        <dbReference type="Pfam" id="PF00501"/>
    </source>
</evidence>
<dbReference type="RefSeq" id="WP_090268750.1">
    <property type="nucleotide sequence ID" value="NZ_FOEP01000003.1"/>
</dbReference>
<dbReference type="OrthoDB" id="9803968at2"/>
<dbReference type="InterPro" id="IPR020845">
    <property type="entry name" value="AMP-binding_CS"/>
</dbReference>
<dbReference type="Gene3D" id="3.30.300.30">
    <property type="match status" value="1"/>
</dbReference>
<accession>A0A1H9BVV5</accession>
<feature type="domain" description="AMP-dependent synthetase/ligase" evidence="1">
    <location>
        <begin position="8"/>
        <end position="348"/>
    </location>
</feature>
<dbReference type="PROSITE" id="PS00455">
    <property type="entry name" value="AMP_BINDING"/>
    <property type="match status" value="1"/>
</dbReference>
<evidence type="ECO:0000259" key="2">
    <source>
        <dbReference type="Pfam" id="PF13193"/>
    </source>
</evidence>
<evidence type="ECO:0000313" key="4">
    <source>
        <dbReference type="Proteomes" id="UP000198634"/>
    </source>
</evidence>
<dbReference type="AlphaFoldDB" id="A0A1H9BVV5"/>
<keyword evidence="3" id="KW-0436">Ligase</keyword>
<dbReference type="PANTHER" id="PTHR43767:SF7">
    <property type="entry name" value="MEDIUM_LONG-CHAIN-FATTY-ACID--COA LIGASE FADD8"/>
    <property type="match status" value="1"/>
</dbReference>
<dbReference type="EMBL" id="FOEP01000003">
    <property type="protein sequence ID" value="SEP93004.1"/>
    <property type="molecule type" value="Genomic_DNA"/>
</dbReference>
<sequence>MQIGSLIRRSARQYGDAPCLTEGNRTISFREFDQATDRLGNALLDLGLRPGDRVGVAMPNTIQCLIAYFALAKSGLVRVSINTRETVHDLNFKLDRAGARAVIHNGINGLKAEFSVNRQQLTDMIENGRTTPCDVDRALDDVFRLAFTGGTTGKPKAVTLSTRGELVETNCIMSELLPDVRQGDIFLHGAPIAHASGALFLPTFLRGGHSVVMPKFDTTEFLQLAEETGATLTFLVPTMIAMILEHPDLASFKTKFTRITYAASTISPSVLARAEAHFGRVFAQTYGQAESPMVITCLQPEDHDRIGSCGRPYAVVDVMVFDENDSPLPPGEIGEIVCRGPQVMDRYWENPDATAEAFRNGWLHTGDLGKMDDDGFFYIIERKNDLLVSGGFNIYPREIEDVLMGYDGIVEAALIGLPDERWGHRLHAVVSGQPTLDAEQIMTFARENLADFKRPKSIEIWPELPKSAAGKILRRAVRDRVLNATPTT</sequence>
<evidence type="ECO:0000313" key="3">
    <source>
        <dbReference type="EMBL" id="SEP93004.1"/>
    </source>
</evidence>
<dbReference type="InterPro" id="IPR045851">
    <property type="entry name" value="AMP-bd_C_sf"/>
</dbReference>
<feature type="domain" description="AMP-binding enzyme C-terminal" evidence="2">
    <location>
        <begin position="398"/>
        <end position="471"/>
    </location>
</feature>